<evidence type="ECO:0000313" key="3">
    <source>
        <dbReference type="Proteomes" id="UP000295726"/>
    </source>
</evidence>
<feature type="compositionally biased region" description="Basic and acidic residues" evidence="1">
    <location>
        <begin position="36"/>
        <end position="50"/>
    </location>
</feature>
<dbReference type="EMBL" id="SLZZ01000011">
    <property type="protein sequence ID" value="TCS78501.1"/>
    <property type="molecule type" value="Genomic_DNA"/>
</dbReference>
<evidence type="ECO:0000256" key="1">
    <source>
        <dbReference type="SAM" id="MobiDB-lite"/>
    </source>
</evidence>
<accession>A0A4R3K739</accession>
<evidence type="ECO:0000313" key="2">
    <source>
        <dbReference type="EMBL" id="TCS78501.1"/>
    </source>
</evidence>
<organism evidence="2 3">
    <name type="scientific">Muricomes intestini</name>
    <dbReference type="NCBI Taxonomy" id="1796634"/>
    <lineage>
        <taxon>Bacteria</taxon>
        <taxon>Bacillati</taxon>
        <taxon>Bacillota</taxon>
        <taxon>Clostridia</taxon>
        <taxon>Lachnospirales</taxon>
        <taxon>Lachnospiraceae</taxon>
        <taxon>Muricomes</taxon>
    </lineage>
</organism>
<name>A0A4R3K739_9FIRM</name>
<dbReference type="AlphaFoldDB" id="A0A4R3K739"/>
<proteinExistence type="predicted"/>
<comment type="caution">
    <text evidence="2">The sequence shown here is derived from an EMBL/GenBank/DDBJ whole genome shotgun (WGS) entry which is preliminary data.</text>
</comment>
<feature type="region of interest" description="Disordered" evidence="1">
    <location>
        <begin position="36"/>
        <end position="56"/>
    </location>
</feature>
<sequence>MLTRKELDAAAEKIAEQLKVNDPEFLKRHEEIMSDIEKAREGLGESKRQTEAGPDL</sequence>
<reference evidence="2 3" key="1">
    <citation type="submission" date="2019-03" db="EMBL/GenBank/DDBJ databases">
        <title>Genomic Encyclopedia of Type Strains, Phase IV (KMG-IV): sequencing the most valuable type-strain genomes for metagenomic binning, comparative biology and taxonomic classification.</title>
        <authorList>
            <person name="Goeker M."/>
        </authorList>
    </citation>
    <scope>NUCLEOTIDE SEQUENCE [LARGE SCALE GENOMIC DNA]</scope>
    <source>
        <strain evidence="2 3">DSM 29489</strain>
    </source>
</reference>
<keyword evidence="3" id="KW-1185">Reference proteome</keyword>
<protein>
    <submittedName>
        <fullName evidence="2">Uncharacterized protein</fullName>
    </submittedName>
</protein>
<gene>
    <name evidence="2" type="ORF">EDD59_11126</name>
</gene>
<dbReference type="RefSeq" id="WP_165920899.1">
    <property type="nucleotide sequence ID" value="NZ_SLZZ01000011.1"/>
</dbReference>
<dbReference type="Proteomes" id="UP000295726">
    <property type="component" value="Unassembled WGS sequence"/>
</dbReference>